<evidence type="ECO:0000313" key="4">
    <source>
        <dbReference type="Proteomes" id="UP000191040"/>
    </source>
</evidence>
<reference evidence="4" key="1">
    <citation type="submission" date="2017-02" db="EMBL/GenBank/DDBJ databases">
        <authorList>
            <person name="Varghese N."/>
            <person name="Submissions S."/>
        </authorList>
    </citation>
    <scope>NUCLEOTIDE SEQUENCE [LARGE SCALE GENOMIC DNA]</scope>
    <source>
        <strain evidence="4">9H-4</strain>
    </source>
</reference>
<keyword evidence="4" id="KW-1185">Reference proteome</keyword>
<name>A0A1T4Z0P1_9ACTN</name>
<evidence type="ECO:0000256" key="1">
    <source>
        <dbReference type="SAM" id="MobiDB-lite"/>
    </source>
</evidence>
<feature type="transmembrane region" description="Helical" evidence="2">
    <location>
        <begin position="661"/>
        <end position="679"/>
    </location>
</feature>
<evidence type="ECO:0000256" key="2">
    <source>
        <dbReference type="SAM" id="Phobius"/>
    </source>
</evidence>
<feature type="transmembrane region" description="Helical" evidence="2">
    <location>
        <begin position="21"/>
        <end position="41"/>
    </location>
</feature>
<keyword evidence="2" id="KW-0812">Transmembrane</keyword>
<protein>
    <submittedName>
        <fullName evidence="3">Uncharacterized protein</fullName>
    </submittedName>
</protein>
<dbReference type="InterPro" id="IPR046112">
    <property type="entry name" value="DUF6049"/>
</dbReference>
<sequence length="705" mass="74704">MVGRALSRSHGRRRRSHYDDVVTIRAWLTALVVAVSLLVGAPSPTATASDGSLGVRIDGLTPSRLSADATITMSGIVRNTGSTPWTSVQAYLVIPRTPFQSRGQIESAIEDGQSYTGERVIDAGSFAELGDLAPGGVRRFRISVPVSRLGLAGPGGVYPVGVQVLATDDEGQRSNDAVARATTFLPWVPDPAAPVPAGIVWPFTPTWEPDGSELEEAARSVQQGQLRHYLDAAAATPREGRSIVLDPSILDDLTRLTDPENLPKGVDLTAADTAAVTDWLADLRELSLDSATWIVSYARPDELALSRYPENAEVLWKRVDQATDDSLADNALSGPRASWPTIAGTTLTMLEDIRARGDGPTLVSRQTLPGWEPRLGSVVNLETLNGPLPLLVNGALPDVPGSETPVTMRQRILTDAALGAVSRESDKNSRSDALTIVDPSWDPGTTGGPVVAEAVTTAGSGGLTRPVTATDLTRSAPLNYSGDVVEDVETRSLGAGSLDAIANLSDVADLHDSVVVDPTRPDHDRDIAALMSVRWRSNTTALDQRVDRELAALESDLDSISIDSPSTITLSSSRGGFPLTLANETDKTVRVGLDLVADNPSLQLDDIDVVEIDAGERHTFTVQVDLGDQTSSTVSARLATDAGVTFGEPAVFNIRSSNVGLIVWAAMAAAGLLVVATWARRFLGRRRRRAAAPDAEADGFEGPDE</sequence>
<keyword evidence="2" id="KW-1133">Transmembrane helix</keyword>
<gene>
    <name evidence="3" type="ORF">SAMN06295964_1566</name>
</gene>
<dbReference type="Proteomes" id="UP000191040">
    <property type="component" value="Chromosome I"/>
</dbReference>
<dbReference type="STRING" id="1736691.SAMN06295964_1566"/>
<evidence type="ECO:0000313" key="3">
    <source>
        <dbReference type="EMBL" id="SKB07095.1"/>
    </source>
</evidence>
<dbReference type="Pfam" id="PF19516">
    <property type="entry name" value="DUF6049"/>
    <property type="match status" value="2"/>
</dbReference>
<feature type="region of interest" description="Disordered" evidence="1">
    <location>
        <begin position="421"/>
        <end position="447"/>
    </location>
</feature>
<proteinExistence type="predicted"/>
<keyword evidence="2" id="KW-0472">Membrane</keyword>
<accession>A0A1T4Z0P1</accession>
<organism evidence="3 4">
    <name type="scientific">Aeromicrobium choanae</name>
    <dbReference type="NCBI Taxonomy" id="1736691"/>
    <lineage>
        <taxon>Bacteria</taxon>
        <taxon>Bacillati</taxon>
        <taxon>Actinomycetota</taxon>
        <taxon>Actinomycetes</taxon>
        <taxon>Propionibacteriales</taxon>
        <taxon>Nocardioidaceae</taxon>
        <taxon>Aeromicrobium</taxon>
    </lineage>
</organism>
<dbReference type="AlphaFoldDB" id="A0A1T4Z0P1"/>
<dbReference type="EMBL" id="LT796768">
    <property type="protein sequence ID" value="SKB07095.1"/>
    <property type="molecule type" value="Genomic_DNA"/>
</dbReference>